<dbReference type="EMBL" id="JAGSND010000011">
    <property type="protein sequence ID" value="MBR0599216.1"/>
    <property type="molecule type" value="Genomic_DNA"/>
</dbReference>
<comment type="caution">
    <text evidence="3">The sequence shown here is derived from an EMBL/GenBank/DDBJ whole genome shotgun (WGS) entry which is preliminary data.</text>
</comment>
<feature type="compositionally biased region" description="Low complexity" evidence="1">
    <location>
        <begin position="80"/>
        <end position="90"/>
    </location>
</feature>
<feature type="signal peptide" evidence="2">
    <location>
        <begin position="1"/>
        <end position="21"/>
    </location>
</feature>
<evidence type="ECO:0000313" key="3">
    <source>
        <dbReference type="EMBL" id="MBR0599216.1"/>
    </source>
</evidence>
<proteinExistence type="predicted"/>
<sequence>MKKKKLLTCLMSALIIAALFAGCGDTPSNKDASGQLPQEQDQSGQNQRADRGTMGKVVSMEGNTITVALAAEPARPEGNGDAAAPQDGTAPQGGPGQPAQDGAGTPPTGAGIDPNSTTGGKPGGPEGGAPSRDFSNMEFTGGEAIYTLSSNVIITKGTGDSQEEIDLSEISAGSIVSFKTDTDTDNNVIIVSINVLE</sequence>
<dbReference type="Proteomes" id="UP000675664">
    <property type="component" value="Unassembled WGS sequence"/>
</dbReference>
<feature type="compositionally biased region" description="Polar residues" evidence="1">
    <location>
        <begin position="29"/>
        <end position="47"/>
    </location>
</feature>
<dbReference type="RefSeq" id="WP_227019349.1">
    <property type="nucleotide sequence ID" value="NZ_JAGSND010000011.1"/>
</dbReference>
<evidence type="ECO:0000256" key="2">
    <source>
        <dbReference type="SAM" id="SignalP"/>
    </source>
</evidence>
<reference evidence="3" key="1">
    <citation type="submission" date="2021-04" db="EMBL/GenBank/DDBJ databases">
        <title>Sinoanaerobacter chloroacetimidivorans sp. nov., an obligate anaerobic bacterium isolated from anaerobic sludge.</title>
        <authorList>
            <person name="Bao Y."/>
        </authorList>
    </citation>
    <scope>NUCLEOTIDE SEQUENCE</scope>
    <source>
        <strain evidence="3">BAD-6</strain>
    </source>
</reference>
<accession>A0A8J8B2Y6</accession>
<gene>
    <name evidence="3" type="ORF">KCX82_15100</name>
</gene>
<evidence type="ECO:0000256" key="1">
    <source>
        <dbReference type="SAM" id="MobiDB-lite"/>
    </source>
</evidence>
<name>A0A8J8B2Y6_9FIRM</name>
<feature type="region of interest" description="Disordered" evidence="1">
    <location>
        <begin position="75"/>
        <end position="137"/>
    </location>
</feature>
<reference evidence="3" key="2">
    <citation type="submission" date="2021-04" db="EMBL/GenBank/DDBJ databases">
        <authorList>
            <person name="Liu J."/>
        </authorList>
    </citation>
    <scope>NUCLEOTIDE SEQUENCE</scope>
    <source>
        <strain evidence="3">BAD-6</strain>
    </source>
</reference>
<keyword evidence="2" id="KW-0732">Signal</keyword>
<organism evidence="3 4">
    <name type="scientific">Sinanaerobacter chloroacetimidivorans</name>
    <dbReference type="NCBI Taxonomy" id="2818044"/>
    <lineage>
        <taxon>Bacteria</taxon>
        <taxon>Bacillati</taxon>
        <taxon>Bacillota</taxon>
        <taxon>Clostridia</taxon>
        <taxon>Peptostreptococcales</taxon>
        <taxon>Anaerovoracaceae</taxon>
        <taxon>Sinanaerobacter</taxon>
    </lineage>
</organism>
<evidence type="ECO:0008006" key="5">
    <source>
        <dbReference type="Google" id="ProtNLM"/>
    </source>
</evidence>
<evidence type="ECO:0000313" key="4">
    <source>
        <dbReference type="Proteomes" id="UP000675664"/>
    </source>
</evidence>
<protein>
    <recommendedName>
        <fullName evidence="5">DUF5666 domain-containing protein</fullName>
    </recommendedName>
</protein>
<dbReference type="PROSITE" id="PS51257">
    <property type="entry name" value="PROKAR_LIPOPROTEIN"/>
    <property type="match status" value="1"/>
</dbReference>
<feature type="region of interest" description="Disordered" evidence="1">
    <location>
        <begin position="29"/>
        <end position="52"/>
    </location>
</feature>
<dbReference type="AlphaFoldDB" id="A0A8J8B2Y6"/>
<feature type="compositionally biased region" description="Low complexity" evidence="1">
    <location>
        <begin position="97"/>
        <end position="107"/>
    </location>
</feature>
<feature type="chain" id="PRO_5039695668" description="DUF5666 domain-containing protein" evidence="2">
    <location>
        <begin position="22"/>
        <end position="197"/>
    </location>
</feature>
<keyword evidence="4" id="KW-1185">Reference proteome</keyword>